<dbReference type="Pfam" id="PF01112">
    <property type="entry name" value="Asparaginase_2"/>
    <property type="match status" value="1"/>
</dbReference>
<dbReference type="PANTHER" id="PTHR10188:SF6">
    <property type="entry name" value="N(4)-(BETA-N-ACETYLGLUCOSAMINYL)-L-ASPARAGINASE"/>
    <property type="match status" value="1"/>
</dbReference>
<organism evidence="1">
    <name type="scientific">marine metagenome</name>
    <dbReference type="NCBI Taxonomy" id="408172"/>
    <lineage>
        <taxon>unclassified sequences</taxon>
        <taxon>metagenomes</taxon>
        <taxon>ecological metagenomes</taxon>
    </lineage>
</organism>
<dbReference type="EMBL" id="UINC01031802">
    <property type="protein sequence ID" value="SVB18419.1"/>
    <property type="molecule type" value="Genomic_DNA"/>
</dbReference>
<proteinExistence type="predicted"/>
<gene>
    <name evidence="1" type="ORF">METZ01_LOCUS171273</name>
</gene>
<dbReference type="GO" id="GO:0005737">
    <property type="term" value="C:cytoplasm"/>
    <property type="evidence" value="ECO:0007669"/>
    <property type="project" value="TreeGrafter"/>
</dbReference>
<dbReference type="InterPro" id="IPR000246">
    <property type="entry name" value="Peptidase_T2"/>
</dbReference>
<dbReference type="SUPFAM" id="SSF56235">
    <property type="entry name" value="N-terminal nucleophile aminohydrolases (Ntn hydrolases)"/>
    <property type="match status" value="1"/>
</dbReference>
<dbReference type="Gene3D" id="3.60.20.30">
    <property type="entry name" value="(Glycosyl)asparaginase"/>
    <property type="match status" value="1"/>
</dbReference>
<name>A0A382BXT8_9ZZZZ</name>
<sequence length="354" mass="38203">MINKKIDEGGYYMIDRRNFIKSISALGVSLPLLQSRLMGKMAKAKKNNPIILCSRGERWGKKVLKPGWDILKKNGLLLDAIEKSANVTELDPEDTSVGYGGLPNEQGVVQLDASIMNGPDHNCGSVACLEGIKTPCSVARLVMERTDHIHLVGKGAQDFAKMHGFKVEDLLTDSTRKIWLKWKENLSDQDDYFPPADGNYDMERTTGTINVLGIDSNGDVAGITTTSGLAWKIPGRIGDSPIIGAGLYVDNEVGAIGATGRGEEMIRSCGSFLGIEFMRNGMTAQEACEAVCKRIIDINGGPSKVNFSDKIVALSMNGDVGCAAIQGRKGAEPTVATWSKKGFKAIKGTYLIET</sequence>
<dbReference type="CDD" id="cd04513">
    <property type="entry name" value="Glycosylasparaginase"/>
    <property type="match status" value="1"/>
</dbReference>
<dbReference type="PROSITE" id="PS51318">
    <property type="entry name" value="TAT"/>
    <property type="match status" value="1"/>
</dbReference>
<reference evidence="1" key="1">
    <citation type="submission" date="2018-05" db="EMBL/GenBank/DDBJ databases">
        <authorList>
            <person name="Lanie J.A."/>
            <person name="Ng W.-L."/>
            <person name="Kazmierczak K.M."/>
            <person name="Andrzejewski T.M."/>
            <person name="Davidsen T.M."/>
            <person name="Wayne K.J."/>
            <person name="Tettelin H."/>
            <person name="Glass J.I."/>
            <person name="Rusch D."/>
            <person name="Podicherti R."/>
            <person name="Tsui H.-C.T."/>
            <person name="Winkler M.E."/>
        </authorList>
    </citation>
    <scope>NUCLEOTIDE SEQUENCE</scope>
</reference>
<dbReference type="GO" id="GO:0016811">
    <property type="term" value="F:hydrolase activity, acting on carbon-nitrogen (but not peptide) bonds, in linear amides"/>
    <property type="evidence" value="ECO:0007669"/>
    <property type="project" value="UniProtKB-ARBA"/>
</dbReference>
<evidence type="ECO:0008006" key="2">
    <source>
        <dbReference type="Google" id="ProtNLM"/>
    </source>
</evidence>
<accession>A0A382BXT8</accession>
<dbReference type="AlphaFoldDB" id="A0A382BXT8"/>
<dbReference type="PANTHER" id="PTHR10188">
    <property type="entry name" value="L-ASPARAGINASE"/>
    <property type="match status" value="1"/>
</dbReference>
<dbReference type="InterPro" id="IPR006311">
    <property type="entry name" value="TAT_signal"/>
</dbReference>
<evidence type="ECO:0000313" key="1">
    <source>
        <dbReference type="EMBL" id="SVB18419.1"/>
    </source>
</evidence>
<protein>
    <recommendedName>
        <fullName evidence="2">Asparaginase</fullName>
    </recommendedName>
</protein>
<dbReference type="InterPro" id="IPR029055">
    <property type="entry name" value="Ntn_hydrolases_N"/>
</dbReference>